<evidence type="ECO:0000313" key="1">
    <source>
        <dbReference type="EMBL" id="UPM55413.1"/>
    </source>
</evidence>
<name>A0ABY4JRD7_9BACI</name>
<proteinExistence type="predicted"/>
<organism evidence="1 2">
    <name type="scientific">Gottfriedia acidiceleris</name>
    <dbReference type="NCBI Taxonomy" id="371036"/>
    <lineage>
        <taxon>Bacteria</taxon>
        <taxon>Bacillati</taxon>
        <taxon>Bacillota</taxon>
        <taxon>Bacilli</taxon>
        <taxon>Bacillales</taxon>
        <taxon>Bacillaceae</taxon>
        <taxon>Gottfriedia</taxon>
    </lineage>
</organism>
<reference evidence="1 2" key="1">
    <citation type="submission" date="2022-04" db="EMBL/GenBank/DDBJ databases">
        <title>Mechanism of arsenic methylation and mitigation arsenic toxicity by Bacillus sp. LH14 from an Arsenic-Contaminated Paddy Soil.</title>
        <authorList>
            <person name="Wang D."/>
        </authorList>
    </citation>
    <scope>NUCLEOTIDE SEQUENCE [LARGE SCALE GENOMIC DNA]</scope>
    <source>
        <strain evidence="1 2">LH14</strain>
    </source>
</reference>
<accession>A0ABY4JRD7</accession>
<gene>
    <name evidence="1" type="ORF">MY490_06090</name>
</gene>
<sequence length="76" mass="9357">MNFTDYLINVKKLNEVKASQYNYRLSTLKKYRIYNNEKVLSVHMLKRIKSLSKDTTKQYLRTINYHIEFLNDNYRM</sequence>
<dbReference type="EMBL" id="CP096034">
    <property type="protein sequence ID" value="UPM55413.1"/>
    <property type="molecule type" value="Genomic_DNA"/>
</dbReference>
<protein>
    <recommendedName>
        <fullName evidence="3">Integrase SAM-like N-terminal domain-containing protein</fullName>
    </recommendedName>
</protein>
<dbReference type="RefSeq" id="WP_056472965.1">
    <property type="nucleotide sequence ID" value="NZ_CP096034.1"/>
</dbReference>
<dbReference type="Proteomes" id="UP000830639">
    <property type="component" value="Chromosome"/>
</dbReference>
<keyword evidence="2" id="KW-1185">Reference proteome</keyword>
<evidence type="ECO:0000313" key="2">
    <source>
        <dbReference type="Proteomes" id="UP000830639"/>
    </source>
</evidence>
<evidence type="ECO:0008006" key="3">
    <source>
        <dbReference type="Google" id="ProtNLM"/>
    </source>
</evidence>